<gene>
    <name evidence="3" type="ORF">HaLaN_18251</name>
</gene>
<proteinExistence type="predicted"/>
<accession>A0A699ZRI8</accession>
<comment type="caution">
    <text evidence="3">The sequence shown here is derived from an EMBL/GenBank/DDBJ whole genome shotgun (WGS) entry which is preliminary data.</text>
</comment>
<organism evidence="3 4">
    <name type="scientific">Haematococcus lacustris</name>
    <name type="common">Green alga</name>
    <name type="synonym">Haematococcus pluvialis</name>
    <dbReference type="NCBI Taxonomy" id="44745"/>
    <lineage>
        <taxon>Eukaryota</taxon>
        <taxon>Viridiplantae</taxon>
        <taxon>Chlorophyta</taxon>
        <taxon>core chlorophytes</taxon>
        <taxon>Chlorophyceae</taxon>
        <taxon>CS clade</taxon>
        <taxon>Chlamydomonadales</taxon>
        <taxon>Haematococcaceae</taxon>
        <taxon>Haematococcus</taxon>
    </lineage>
</organism>
<evidence type="ECO:0000313" key="4">
    <source>
        <dbReference type="Proteomes" id="UP000485058"/>
    </source>
</evidence>
<evidence type="ECO:0000313" key="3">
    <source>
        <dbReference type="EMBL" id="GFH21028.1"/>
    </source>
</evidence>
<evidence type="ECO:0000256" key="2">
    <source>
        <dbReference type="SAM" id="MobiDB-lite"/>
    </source>
</evidence>
<feature type="compositionally biased region" description="Pro residues" evidence="2">
    <location>
        <begin position="58"/>
        <end position="67"/>
    </location>
</feature>
<dbReference type="EMBL" id="BLLF01001747">
    <property type="protein sequence ID" value="GFH21028.1"/>
    <property type="molecule type" value="Genomic_DNA"/>
</dbReference>
<dbReference type="AlphaFoldDB" id="A0A699ZRI8"/>
<dbReference type="Proteomes" id="UP000485058">
    <property type="component" value="Unassembled WGS sequence"/>
</dbReference>
<sequence length="213" mass="22122">MHPGLQTVAVRGLAQPSSPLLIQGRGAGQGGAAGGWSEIWASGQPALRRAAAAGCLPPAAPRVPVPASPNTRAPARRPRPPTVPPLALAGLSAGGCEGPGRPGAPPCLPTPLAVAQPALVLGSVVLGLQGCAAEEEEAELAGWAARSGRWQPAHQGRCYVYPPTSWQLQLELWAANELLRQAGENARRALADLHTTNQRCEALRRQNLELQQA</sequence>
<evidence type="ECO:0000256" key="1">
    <source>
        <dbReference type="SAM" id="Coils"/>
    </source>
</evidence>
<feature type="region of interest" description="Disordered" evidence="2">
    <location>
        <begin position="58"/>
        <end position="82"/>
    </location>
</feature>
<keyword evidence="1" id="KW-0175">Coiled coil</keyword>
<name>A0A699ZRI8_HAELA</name>
<keyword evidence="4" id="KW-1185">Reference proteome</keyword>
<feature type="coiled-coil region" evidence="1">
    <location>
        <begin position="186"/>
        <end position="213"/>
    </location>
</feature>
<reference evidence="3 4" key="1">
    <citation type="submission" date="2020-02" db="EMBL/GenBank/DDBJ databases">
        <title>Draft genome sequence of Haematococcus lacustris strain NIES-144.</title>
        <authorList>
            <person name="Morimoto D."/>
            <person name="Nakagawa S."/>
            <person name="Yoshida T."/>
            <person name="Sawayama S."/>
        </authorList>
    </citation>
    <scope>NUCLEOTIDE SEQUENCE [LARGE SCALE GENOMIC DNA]</scope>
    <source>
        <strain evidence="3 4">NIES-144</strain>
    </source>
</reference>
<protein>
    <submittedName>
        <fullName evidence="3">Uncharacterized protein</fullName>
    </submittedName>
</protein>